<dbReference type="PATRIC" id="fig|186479.3.peg.8679"/>
<dbReference type="EMBL" id="LJCR01000050">
    <property type="protein sequence ID" value="KPV54489.1"/>
    <property type="molecule type" value="Genomic_DNA"/>
</dbReference>
<proteinExistence type="predicted"/>
<sequence>MITRAAVASQIATYLDGALSEKALAAWAFDRFYAEELGTEAYEPGAEDEVADALDALMFGDDPSFRLDQEELRALIAQLRTV</sequence>
<keyword evidence="2" id="KW-1185">Reference proteome</keyword>
<organism evidence="1 2">
    <name type="scientific">Kouleothrix aurantiaca</name>
    <dbReference type="NCBI Taxonomy" id="186479"/>
    <lineage>
        <taxon>Bacteria</taxon>
        <taxon>Bacillati</taxon>
        <taxon>Chloroflexota</taxon>
        <taxon>Chloroflexia</taxon>
        <taxon>Chloroflexales</taxon>
        <taxon>Roseiflexineae</taxon>
        <taxon>Roseiflexaceae</taxon>
        <taxon>Kouleothrix</taxon>
    </lineage>
</organism>
<gene>
    <name evidence="1" type="ORF">SE17_03440</name>
</gene>
<evidence type="ECO:0000313" key="1">
    <source>
        <dbReference type="EMBL" id="KPV54489.1"/>
    </source>
</evidence>
<accession>A0A0P9D9Y5</accession>
<reference evidence="1 2" key="1">
    <citation type="submission" date="2015-09" db="EMBL/GenBank/DDBJ databases">
        <title>Draft genome sequence of Kouleothrix aurantiaca JCM 19913.</title>
        <authorList>
            <person name="Hemp J."/>
        </authorList>
    </citation>
    <scope>NUCLEOTIDE SEQUENCE [LARGE SCALE GENOMIC DNA]</scope>
    <source>
        <strain evidence="1 2">COM-B</strain>
    </source>
</reference>
<comment type="caution">
    <text evidence="1">The sequence shown here is derived from an EMBL/GenBank/DDBJ whole genome shotgun (WGS) entry which is preliminary data.</text>
</comment>
<name>A0A0P9D9Y5_9CHLR</name>
<dbReference type="Proteomes" id="UP000050509">
    <property type="component" value="Unassembled WGS sequence"/>
</dbReference>
<evidence type="ECO:0000313" key="2">
    <source>
        <dbReference type="Proteomes" id="UP000050509"/>
    </source>
</evidence>
<protein>
    <recommendedName>
        <fullName evidence="3">Colicin D immunity protein domain-containing protein</fullName>
    </recommendedName>
</protein>
<dbReference type="AlphaFoldDB" id="A0A0P9D9Y5"/>
<evidence type="ECO:0008006" key="3">
    <source>
        <dbReference type="Google" id="ProtNLM"/>
    </source>
</evidence>